<organism evidence="2 3">
    <name type="scientific">Laspinema palackyanum D2a</name>
    <dbReference type="NCBI Taxonomy" id="2953684"/>
    <lineage>
        <taxon>Bacteria</taxon>
        <taxon>Bacillati</taxon>
        <taxon>Cyanobacteriota</taxon>
        <taxon>Cyanophyceae</taxon>
        <taxon>Oscillatoriophycideae</taxon>
        <taxon>Oscillatoriales</taxon>
        <taxon>Laspinemataceae</taxon>
        <taxon>Laspinema</taxon>
        <taxon>Laspinema palackyanum</taxon>
    </lineage>
</organism>
<sequence length="202" mass="21900">MYLDYLWKTLTQSGSDRGRFKPLGLPMLLAIVTLTTVSCTTSPQSPPSPPSTQSPQSPVVNPNSPPIQDDRGSDTPDEIPTASSIFPKNNAQGDYTGKSDHIYWQVVDPDPNGLNCRMGDRTIDQVWNPSAGALDIGTWSVTGTLPPDSTFQAALSPGGFVLTFDANNQPWMFVESSNGPEQTSNCFIRANSKYITPIIPPR</sequence>
<comment type="caution">
    <text evidence="2">The sequence shown here is derived from an EMBL/GenBank/DDBJ whole genome shotgun (WGS) entry which is preliminary data.</text>
</comment>
<evidence type="ECO:0000313" key="2">
    <source>
        <dbReference type="EMBL" id="MCT7965348.1"/>
    </source>
</evidence>
<feature type="region of interest" description="Disordered" evidence="1">
    <location>
        <begin position="39"/>
        <end position="92"/>
    </location>
</feature>
<proteinExistence type="predicted"/>
<protein>
    <submittedName>
        <fullName evidence="2">Uncharacterized protein</fullName>
    </submittedName>
</protein>
<name>A0ABT2MKV2_9CYAN</name>
<dbReference type="Proteomes" id="UP001525890">
    <property type="component" value="Unassembled WGS sequence"/>
</dbReference>
<evidence type="ECO:0000256" key="1">
    <source>
        <dbReference type="SAM" id="MobiDB-lite"/>
    </source>
</evidence>
<feature type="compositionally biased region" description="Low complexity" evidence="1">
    <location>
        <begin position="53"/>
        <end position="62"/>
    </location>
</feature>
<keyword evidence="3" id="KW-1185">Reference proteome</keyword>
<dbReference type="EMBL" id="JAMXFF010000003">
    <property type="protein sequence ID" value="MCT7965348.1"/>
    <property type="molecule type" value="Genomic_DNA"/>
</dbReference>
<gene>
    <name evidence="2" type="ORF">NG799_03245</name>
</gene>
<evidence type="ECO:0000313" key="3">
    <source>
        <dbReference type="Proteomes" id="UP001525890"/>
    </source>
</evidence>
<reference evidence="2 3" key="1">
    <citation type="journal article" date="2022" name="Front. Microbiol.">
        <title>High genomic differentiation and limited gene flow indicate recent cryptic speciation within the genus Laspinema (cyanobacteria).</title>
        <authorList>
            <person name="Stanojkovic A."/>
            <person name="Skoupy S."/>
            <person name="Skaloud P."/>
            <person name="Dvorak P."/>
        </authorList>
    </citation>
    <scope>NUCLEOTIDE SEQUENCE [LARGE SCALE GENOMIC DNA]</scope>
    <source>
        <strain evidence="2 3">D2a</strain>
    </source>
</reference>
<dbReference type="RefSeq" id="WP_368005051.1">
    <property type="nucleotide sequence ID" value="NZ_JAMXFF010000003.1"/>
</dbReference>
<feature type="compositionally biased region" description="Polar residues" evidence="1">
    <location>
        <begin position="81"/>
        <end position="92"/>
    </location>
</feature>
<accession>A0ABT2MKV2</accession>